<feature type="domain" description="HNH nuclease" evidence="3">
    <location>
        <begin position="402"/>
        <end position="454"/>
    </location>
</feature>
<keyword evidence="4" id="KW-0255">Endonuclease</keyword>
<dbReference type="AlphaFoldDB" id="A0A965GBD2"/>
<organism evidence="4 5">
    <name type="scientific">Candidatus Fonsibacter lacus</name>
    <dbReference type="NCBI Taxonomy" id="2576439"/>
    <lineage>
        <taxon>Bacteria</taxon>
        <taxon>Pseudomonadati</taxon>
        <taxon>Pseudomonadota</taxon>
        <taxon>Alphaproteobacteria</taxon>
        <taxon>Candidatus Pelagibacterales</taxon>
        <taxon>Candidatus Pelagibacterales incertae sedis</taxon>
        <taxon>Candidatus Fonsibacter</taxon>
    </lineage>
</organism>
<dbReference type="InterPro" id="IPR003615">
    <property type="entry name" value="HNH_nuc"/>
</dbReference>
<dbReference type="GO" id="GO:0008270">
    <property type="term" value="F:zinc ion binding"/>
    <property type="evidence" value="ECO:0007669"/>
    <property type="project" value="InterPro"/>
</dbReference>
<dbReference type="SMART" id="SM00507">
    <property type="entry name" value="HNHc"/>
    <property type="match status" value="1"/>
</dbReference>
<dbReference type="Gene3D" id="1.10.30.50">
    <property type="match status" value="1"/>
</dbReference>
<dbReference type="InterPro" id="IPR003870">
    <property type="entry name" value="DUF222"/>
</dbReference>
<dbReference type="Proteomes" id="UP000740727">
    <property type="component" value="Unassembled WGS sequence"/>
</dbReference>
<reference evidence="4" key="1">
    <citation type="submission" date="2018-10" db="EMBL/GenBank/DDBJ databases">
        <title>Iterative Subtractive Binning of Freshwater Chronoseries Metagenomes Recovers Nearly Complete Genomes from over Four Hundred Novel Species.</title>
        <authorList>
            <person name="Rodriguez-R L.M."/>
            <person name="Tsementzi D."/>
            <person name="Luo C."/>
            <person name="Konstantinidis K.T."/>
        </authorList>
    </citation>
    <scope>NUCLEOTIDE SEQUENCE</scope>
    <source>
        <strain evidence="4">WB5_2A_028</strain>
    </source>
</reference>
<evidence type="ECO:0000256" key="2">
    <source>
        <dbReference type="SAM" id="MobiDB-lite"/>
    </source>
</evidence>
<gene>
    <name evidence="4" type="ORF">EBT44_00440</name>
</gene>
<dbReference type="GO" id="GO:0004519">
    <property type="term" value="F:endonuclease activity"/>
    <property type="evidence" value="ECO:0007669"/>
    <property type="project" value="UniProtKB-KW"/>
</dbReference>
<feature type="compositionally biased region" description="Polar residues" evidence="2">
    <location>
        <begin position="313"/>
        <end position="328"/>
    </location>
</feature>
<keyword evidence="4" id="KW-0540">Nuclease</keyword>
<accession>A0A965GBD2</accession>
<dbReference type="InterPro" id="IPR002711">
    <property type="entry name" value="HNH"/>
</dbReference>
<proteinExistence type="inferred from homology"/>
<dbReference type="EMBL" id="RFXN01000002">
    <property type="protein sequence ID" value="NBR93329.1"/>
    <property type="molecule type" value="Genomic_DNA"/>
</dbReference>
<comment type="similarity">
    <text evidence="1">Belongs to the Rv1128c/1148c/1588c/1702c/1945/3466 family.</text>
</comment>
<evidence type="ECO:0000313" key="4">
    <source>
        <dbReference type="EMBL" id="NBR93329.1"/>
    </source>
</evidence>
<evidence type="ECO:0000259" key="3">
    <source>
        <dbReference type="SMART" id="SM00507"/>
    </source>
</evidence>
<dbReference type="Pfam" id="PF02720">
    <property type="entry name" value="DUF222"/>
    <property type="match status" value="1"/>
</dbReference>
<dbReference type="CDD" id="cd00085">
    <property type="entry name" value="HNHc"/>
    <property type="match status" value="1"/>
</dbReference>
<evidence type="ECO:0000313" key="5">
    <source>
        <dbReference type="Proteomes" id="UP000740727"/>
    </source>
</evidence>
<feature type="compositionally biased region" description="Low complexity" evidence="2">
    <location>
        <begin position="276"/>
        <end position="312"/>
    </location>
</feature>
<dbReference type="Pfam" id="PF01844">
    <property type="entry name" value="HNH"/>
    <property type="match status" value="1"/>
</dbReference>
<name>A0A965GBD2_9PROT</name>
<feature type="region of interest" description="Disordered" evidence="2">
    <location>
        <begin position="276"/>
        <end position="330"/>
    </location>
</feature>
<evidence type="ECO:0000256" key="1">
    <source>
        <dbReference type="ARBA" id="ARBA00023450"/>
    </source>
</evidence>
<protein>
    <submittedName>
        <fullName evidence="4">HNH endonuclease</fullName>
    </submittedName>
</protein>
<keyword evidence="4" id="KW-0378">Hydrolase</keyword>
<sequence length="492" mass="53008">MNSLDQRVSEIKIARPSAQNLLELTSLARYELTPDGRVELLTALERHLSWLTSHINEVTYLISLDQPGALSGGAFEGYGANGSAITSELNDQEREEIAAALRISPNTAQHRIDTANLLVHHLPDTTRALAEGVISTAHANVIARESAPLIYGGADKAVIAKIEAKALASAEFSTPNQIAVAIRKAVAQASPQELEERFKSAREERKVICYPERDGMSTISALLTAPDARLIMRSLEKRISEVKDLSKSADQRRADTFVELLTRADIGINHAARLGSSSMGSSITNSSISGSSTTSSSISGSSTTSSSTSGNGAQTNTPQSDASTSSEKTLPKKSAMTINVIVDLPTLLGLADNPAELSGYGAIPASLARELATSNQWRRFVTDPISGELLECGRERYQPPDALVDFINARDKTCRFPGCRRSAELSDIDHAIPWDKGGETNPENLGALCRRHHRLKTHGGWKISSNADGSCTWTSPFGREYFLPARPIHEVA</sequence>
<dbReference type="GO" id="GO:0003676">
    <property type="term" value="F:nucleic acid binding"/>
    <property type="evidence" value="ECO:0007669"/>
    <property type="project" value="InterPro"/>
</dbReference>
<comment type="caution">
    <text evidence="4">The sequence shown here is derived from an EMBL/GenBank/DDBJ whole genome shotgun (WGS) entry which is preliminary data.</text>
</comment>